<dbReference type="Proteomes" id="UP000245959">
    <property type="component" value="Unassembled WGS sequence"/>
</dbReference>
<dbReference type="RefSeq" id="WP_133245068.1">
    <property type="nucleotide sequence ID" value="NZ_CABMMC010000068.1"/>
</dbReference>
<gene>
    <name evidence="1" type="ORF">C8D82_10712</name>
</gene>
<name>A0A2U1B6V7_9BACT</name>
<dbReference type="EMBL" id="QEKH01000007">
    <property type="protein sequence ID" value="PVY44257.1"/>
    <property type="molecule type" value="Genomic_DNA"/>
</dbReference>
<proteinExistence type="predicted"/>
<keyword evidence="2" id="KW-1185">Reference proteome</keyword>
<dbReference type="GeneID" id="78297426"/>
<accession>A0A2U1B6V7</accession>
<comment type="caution">
    <text evidence="1">The sequence shown here is derived from an EMBL/GenBank/DDBJ whole genome shotgun (WGS) entry which is preliminary data.</text>
</comment>
<organism evidence="1 2">
    <name type="scientific">Victivallis vadensis</name>
    <dbReference type="NCBI Taxonomy" id="172901"/>
    <lineage>
        <taxon>Bacteria</taxon>
        <taxon>Pseudomonadati</taxon>
        <taxon>Lentisphaerota</taxon>
        <taxon>Lentisphaeria</taxon>
        <taxon>Victivallales</taxon>
        <taxon>Victivallaceae</taxon>
        <taxon>Victivallis</taxon>
    </lineage>
</organism>
<evidence type="ECO:0000313" key="1">
    <source>
        <dbReference type="EMBL" id="PVY44257.1"/>
    </source>
</evidence>
<evidence type="ECO:0000313" key="2">
    <source>
        <dbReference type="Proteomes" id="UP000245959"/>
    </source>
</evidence>
<reference evidence="1 2" key="1">
    <citation type="submission" date="2018-04" db="EMBL/GenBank/DDBJ databases">
        <title>Genomic Encyclopedia of Type Strains, Phase IV (KMG-IV): sequencing the most valuable type-strain genomes for metagenomic binning, comparative biology and taxonomic classification.</title>
        <authorList>
            <person name="Goeker M."/>
        </authorList>
    </citation>
    <scope>NUCLEOTIDE SEQUENCE [LARGE SCALE GENOMIC DNA]</scope>
    <source>
        <strain evidence="1 2">DSM 14823</strain>
    </source>
</reference>
<sequence length="233" mass="26405">MANIPKGLKANSSRSIKFDWDTDEFEKNLEEVRTELQKDTKSILIRNAPKFVEAASKYTPPTLGKNTIDKTRYERPVLVLSRLVNGGYSDFKPTQEDIAQLRKKMVYKVLNTKTGVKKGTAYAYCKTKGQAKKLSKIQTRGLARVMWGKKLESIGSKTPNSILRLMKKSPAIATMNYSTQSVINSNDETSLIFENNAKFIERIARLGKEQGFKKIMNAIMKDLKKMVAKDKEV</sequence>
<protein>
    <submittedName>
        <fullName evidence="1">Uncharacterized protein</fullName>
    </submittedName>
</protein>
<dbReference type="AlphaFoldDB" id="A0A2U1B6V7"/>